<keyword evidence="2" id="KW-1003">Cell membrane</keyword>
<dbReference type="GO" id="GO:0005886">
    <property type="term" value="C:plasma membrane"/>
    <property type="evidence" value="ECO:0007669"/>
    <property type="project" value="UniProtKB-SubCell"/>
</dbReference>
<evidence type="ECO:0000313" key="9">
    <source>
        <dbReference type="EMBL" id="GAE27303.1"/>
    </source>
</evidence>
<dbReference type="Proteomes" id="UP000018890">
    <property type="component" value="Unassembled WGS sequence"/>
</dbReference>
<comment type="subcellular location">
    <subcellularLocation>
        <location evidence="1">Cell inner membrane</location>
        <topology evidence="1">Multi-pass membrane protein</topology>
    </subcellularLocation>
</comment>
<dbReference type="OrthoDB" id="9796052at2"/>
<name>W4Q6H4_9BACI</name>
<dbReference type="GO" id="GO:0022857">
    <property type="term" value="F:transmembrane transporter activity"/>
    <property type="evidence" value="ECO:0007669"/>
    <property type="project" value="TreeGrafter"/>
</dbReference>
<gene>
    <name evidence="9" type="ORF">JCM9140_3435</name>
</gene>
<dbReference type="AlphaFoldDB" id="W4Q6H4"/>
<evidence type="ECO:0000256" key="1">
    <source>
        <dbReference type="ARBA" id="ARBA00004429"/>
    </source>
</evidence>
<feature type="transmembrane region" description="Helical" evidence="7">
    <location>
        <begin position="52"/>
        <end position="73"/>
    </location>
</feature>
<reference evidence="9" key="1">
    <citation type="journal article" date="2014" name="Genome Announc.">
        <title>Draft Genome Sequences of Three Alkaliphilic Bacillus Strains, Bacillus wakoensis JCM 9140T, Bacillus akibai JCM 9157T, and Bacillus hemicellulosilyticus JCM 9152T.</title>
        <authorList>
            <person name="Yuki M."/>
            <person name="Oshima K."/>
            <person name="Suda W."/>
            <person name="Oshida Y."/>
            <person name="Kitamura K."/>
            <person name="Iida T."/>
            <person name="Hattori M."/>
            <person name="Ohkuma M."/>
        </authorList>
    </citation>
    <scope>NUCLEOTIDE SEQUENCE [LARGE SCALE GENOMIC DNA]</scope>
    <source>
        <strain evidence="9">JCM 9140</strain>
    </source>
</reference>
<proteinExistence type="predicted"/>
<protein>
    <submittedName>
        <fullName evidence="9">TRAP-type C4-dicarboxylate transport system</fullName>
    </submittedName>
</protein>
<dbReference type="InterPro" id="IPR010656">
    <property type="entry name" value="DctM"/>
</dbReference>
<keyword evidence="10" id="KW-1185">Reference proteome</keyword>
<evidence type="ECO:0000313" key="10">
    <source>
        <dbReference type="Proteomes" id="UP000018890"/>
    </source>
</evidence>
<dbReference type="Pfam" id="PF06808">
    <property type="entry name" value="DctM"/>
    <property type="match status" value="1"/>
</dbReference>
<feature type="domain" description="TRAP C4-dicarboxylate transport system permease DctM subunit" evidence="8">
    <location>
        <begin position="2"/>
        <end position="69"/>
    </location>
</feature>
<keyword evidence="5 7" id="KW-1133">Transmembrane helix</keyword>
<evidence type="ECO:0000259" key="8">
    <source>
        <dbReference type="Pfam" id="PF06808"/>
    </source>
</evidence>
<organism evidence="9 10">
    <name type="scientific">Halalkalibacter wakoensis JCM 9140</name>
    <dbReference type="NCBI Taxonomy" id="1236970"/>
    <lineage>
        <taxon>Bacteria</taxon>
        <taxon>Bacillati</taxon>
        <taxon>Bacillota</taxon>
        <taxon>Bacilli</taxon>
        <taxon>Bacillales</taxon>
        <taxon>Bacillaceae</taxon>
        <taxon>Halalkalibacter</taxon>
    </lineage>
</organism>
<dbReference type="EMBL" id="BAUT01000045">
    <property type="protein sequence ID" value="GAE27303.1"/>
    <property type="molecule type" value="Genomic_DNA"/>
</dbReference>
<dbReference type="InterPro" id="IPR004681">
    <property type="entry name" value="TRAP_DctM"/>
</dbReference>
<evidence type="ECO:0000256" key="3">
    <source>
        <dbReference type="ARBA" id="ARBA00022519"/>
    </source>
</evidence>
<dbReference type="STRING" id="1236970.JCM9140_3435"/>
<evidence type="ECO:0000256" key="5">
    <source>
        <dbReference type="ARBA" id="ARBA00022989"/>
    </source>
</evidence>
<evidence type="ECO:0000256" key="2">
    <source>
        <dbReference type="ARBA" id="ARBA00022475"/>
    </source>
</evidence>
<sequence>MSFGIDPVHFGIILVTNIQIGLITPPMAANLFVSARINKSSIPEMWPYVLRFLIPSIIGLLIITYVPGLALWWK</sequence>
<evidence type="ECO:0000256" key="6">
    <source>
        <dbReference type="ARBA" id="ARBA00023136"/>
    </source>
</evidence>
<keyword evidence="3" id="KW-0997">Cell inner membrane</keyword>
<keyword evidence="4 7" id="KW-0812">Transmembrane</keyword>
<evidence type="ECO:0000256" key="4">
    <source>
        <dbReference type="ARBA" id="ARBA00022692"/>
    </source>
</evidence>
<dbReference type="PANTHER" id="PTHR33362">
    <property type="entry name" value="SIALIC ACID TRAP TRANSPORTER PERMEASE PROTEIN SIAT-RELATED"/>
    <property type="match status" value="1"/>
</dbReference>
<keyword evidence="6 7" id="KW-0472">Membrane</keyword>
<accession>W4Q6H4</accession>
<evidence type="ECO:0000256" key="7">
    <source>
        <dbReference type="SAM" id="Phobius"/>
    </source>
</evidence>
<comment type="caution">
    <text evidence="9">The sequence shown here is derived from an EMBL/GenBank/DDBJ whole genome shotgun (WGS) entry which is preliminary data.</text>
</comment>
<feature type="transmembrane region" description="Helical" evidence="7">
    <location>
        <begin position="12"/>
        <end position="32"/>
    </location>
</feature>
<dbReference type="PANTHER" id="PTHR33362:SF3">
    <property type="entry name" value="SIALIC ACID TRAP TRANSPORTER PERMEASE PROTEIN SIAT"/>
    <property type="match status" value="1"/>
</dbReference>